<dbReference type="STRING" id="216903.SAMN05444371_3227"/>
<protein>
    <recommendedName>
        <fullName evidence="3">DUF3570 domain-containing protein</fullName>
    </recommendedName>
</protein>
<sequence length="449" mass="51079">MTLKWFSETERLKKLSSAFSPTEKDLLERMPEKWVAVADVTKRVIVKFNCDSKMKKIIVSVIALFGIFNVKAQENTNNEQSKKLTFDEANLVSSYYKQNGNNSAVTGGIGTEKLTDISNTIDVTMVKYDKKDRKNKFDFSVGIDHYTSASSDMIDLKANSSASHADNRIYPALSWSRENTEKGTTLMAGVSTSFEFDYASYGANIGFSQKTKNRMGEFTAKFQAYLDQVKLIAPIELRTNGSTGGEHESYGTSGRNTFALSLSYSQIINQNFQVEFLADGVQQTGYLSLPFHRVYFNDHSVHQEALPDKRFKIPLGVRANYFLGDKVILRAYYRYYTDDWGLRSNTFSLETPVKISPFVSVSPFYRYYSQTAAKYFAPYQEHTAFDGFYTSNYDLSKFDSHFYGAGIRINPKNGLFGVERLNMLEIRYGHYTKSVGMKSDIISLNLRFK</sequence>
<organism evidence="1 2">
    <name type="scientific">Epilithonimonas mollis</name>
    <dbReference type="NCBI Taxonomy" id="216903"/>
    <lineage>
        <taxon>Bacteria</taxon>
        <taxon>Pseudomonadati</taxon>
        <taxon>Bacteroidota</taxon>
        <taxon>Flavobacteriia</taxon>
        <taxon>Flavobacteriales</taxon>
        <taxon>Weeksellaceae</taxon>
        <taxon>Chryseobacterium group</taxon>
        <taxon>Epilithonimonas</taxon>
    </lineage>
</organism>
<name>A0A1M6U9G6_9FLAO</name>
<evidence type="ECO:0008006" key="3">
    <source>
        <dbReference type="Google" id="ProtNLM"/>
    </source>
</evidence>
<dbReference type="EMBL" id="FRAM01000004">
    <property type="protein sequence ID" value="SHK65892.1"/>
    <property type="molecule type" value="Genomic_DNA"/>
</dbReference>
<evidence type="ECO:0000313" key="2">
    <source>
        <dbReference type="Proteomes" id="UP000184498"/>
    </source>
</evidence>
<dbReference type="InterPro" id="IPR021953">
    <property type="entry name" value="DUF3570"/>
</dbReference>
<accession>A0A1M6U9G6</accession>
<dbReference type="Pfam" id="PF12094">
    <property type="entry name" value="DUF3570"/>
    <property type="match status" value="1"/>
</dbReference>
<reference evidence="2" key="1">
    <citation type="submission" date="2016-11" db="EMBL/GenBank/DDBJ databases">
        <authorList>
            <person name="Varghese N."/>
            <person name="Submissions S."/>
        </authorList>
    </citation>
    <scope>NUCLEOTIDE SEQUENCE [LARGE SCALE GENOMIC DNA]</scope>
    <source>
        <strain evidence="2">DSM 18016</strain>
    </source>
</reference>
<dbReference type="AlphaFoldDB" id="A0A1M6U9G6"/>
<keyword evidence="2" id="KW-1185">Reference proteome</keyword>
<evidence type="ECO:0000313" key="1">
    <source>
        <dbReference type="EMBL" id="SHK65892.1"/>
    </source>
</evidence>
<gene>
    <name evidence="1" type="ORF">SAMN05444371_3227</name>
</gene>
<dbReference type="Proteomes" id="UP000184498">
    <property type="component" value="Unassembled WGS sequence"/>
</dbReference>
<proteinExistence type="predicted"/>